<accession>A0A9X3BII6</accession>
<protein>
    <submittedName>
        <fullName evidence="2">Uncharacterized protein</fullName>
    </submittedName>
</protein>
<reference evidence="2" key="2">
    <citation type="submission" date="2023-04" db="EMBL/GenBank/DDBJ databases">
        <title>Paracnuella aquatica gen. nov., sp. nov., a member of the family Chitinophagaceae isolated from a hot spring.</title>
        <authorList>
            <person name="Wang C."/>
        </authorList>
    </citation>
    <scope>NUCLEOTIDE SEQUENCE</scope>
    <source>
        <strain evidence="2">LB-8</strain>
    </source>
</reference>
<comment type="caution">
    <text evidence="2">The sequence shown here is derived from an EMBL/GenBank/DDBJ whole genome shotgun (WGS) entry which is preliminary data.</text>
</comment>
<evidence type="ECO:0000256" key="1">
    <source>
        <dbReference type="SAM" id="Phobius"/>
    </source>
</evidence>
<dbReference type="AlphaFoldDB" id="A0A9X3BII6"/>
<keyword evidence="3" id="KW-1185">Reference proteome</keyword>
<reference evidence="2" key="1">
    <citation type="submission" date="2022-09" db="EMBL/GenBank/DDBJ databases">
        <authorList>
            <person name="Yuan C."/>
            <person name="Ke Z."/>
        </authorList>
    </citation>
    <scope>NUCLEOTIDE SEQUENCE</scope>
    <source>
        <strain evidence="2">LB-8</strain>
    </source>
</reference>
<feature type="transmembrane region" description="Helical" evidence="1">
    <location>
        <begin position="6"/>
        <end position="25"/>
    </location>
</feature>
<organism evidence="2 3">
    <name type="scientific">Paraflavisolibacter caeni</name>
    <dbReference type="NCBI Taxonomy" id="2982496"/>
    <lineage>
        <taxon>Bacteria</taxon>
        <taxon>Pseudomonadati</taxon>
        <taxon>Bacteroidota</taxon>
        <taxon>Chitinophagia</taxon>
        <taxon>Chitinophagales</taxon>
        <taxon>Chitinophagaceae</taxon>
        <taxon>Paraflavisolibacter</taxon>
    </lineage>
</organism>
<dbReference type="EMBL" id="JAOTIF010000009">
    <property type="protein sequence ID" value="MCU7550058.1"/>
    <property type="molecule type" value="Genomic_DNA"/>
</dbReference>
<keyword evidence="1" id="KW-0812">Transmembrane</keyword>
<keyword evidence="1" id="KW-1133">Transmembrane helix</keyword>
<evidence type="ECO:0000313" key="2">
    <source>
        <dbReference type="EMBL" id="MCU7550058.1"/>
    </source>
</evidence>
<gene>
    <name evidence="2" type="ORF">OCK74_13120</name>
</gene>
<proteinExistence type="predicted"/>
<dbReference type="RefSeq" id="WP_279297498.1">
    <property type="nucleotide sequence ID" value="NZ_JAOTIF010000009.1"/>
</dbReference>
<dbReference type="Proteomes" id="UP001155483">
    <property type="component" value="Unassembled WGS sequence"/>
</dbReference>
<evidence type="ECO:0000313" key="3">
    <source>
        <dbReference type="Proteomes" id="UP001155483"/>
    </source>
</evidence>
<sequence length="97" mass="11112">MQIINILFSELLFFGGISASGVFDIDAGKRFMLLMMFDEDKYASNVKYRIGKGNSGWQMEVSRSTTNELNSEYSILAMRRIENESAIKDIRKKETTL</sequence>
<keyword evidence="1" id="KW-0472">Membrane</keyword>
<name>A0A9X3BII6_9BACT</name>